<reference evidence="6 7" key="1">
    <citation type="submission" date="2015-09" db="EMBL/GenBank/DDBJ databases">
        <title>Genome announcement of multiple Pseudomonas syringae strains.</title>
        <authorList>
            <person name="Thakur S."/>
            <person name="Wang P.W."/>
            <person name="Gong Y."/>
            <person name="Weir B.S."/>
            <person name="Guttman D.S."/>
        </authorList>
    </citation>
    <scope>NUCLEOTIDE SEQUENCE [LARGE SCALE GENOMIC DNA]</scope>
    <source>
        <strain evidence="6 7">ICMP4455</strain>
    </source>
</reference>
<evidence type="ECO:0000259" key="5">
    <source>
        <dbReference type="PROSITE" id="PS51898"/>
    </source>
</evidence>
<organism evidence="6 7">
    <name type="scientific">Pseudomonas amygdali pv. eriobotryae</name>
    <dbReference type="NCBI Taxonomy" id="129137"/>
    <lineage>
        <taxon>Bacteria</taxon>
        <taxon>Pseudomonadati</taxon>
        <taxon>Pseudomonadota</taxon>
        <taxon>Gammaproteobacteria</taxon>
        <taxon>Pseudomonadales</taxon>
        <taxon>Pseudomonadaceae</taxon>
        <taxon>Pseudomonas</taxon>
        <taxon>Pseudomonas amygdali</taxon>
    </lineage>
</organism>
<feature type="compositionally biased region" description="Basic residues" evidence="4">
    <location>
        <begin position="442"/>
        <end position="452"/>
    </location>
</feature>
<gene>
    <name evidence="6" type="ORF">ALO70_05238</name>
</gene>
<evidence type="ECO:0000256" key="4">
    <source>
        <dbReference type="SAM" id="MobiDB-lite"/>
    </source>
</evidence>
<dbReference type="PANTHER" id="PTHR30349">
    <property type="entry name" value="PHAGE INTEGRASE-RELATED"/>
    <property type="match status" value="1"/>
</dbReference>
<dbReference type="Gene3D" id="1.10.443.10">
    <property type="entry name" value="Intergrase catalytic core"/>
    <property type="match status" value="1"/>
</dbReference>
<comment type="caution">
    <text evidence="6">The sequence shown here is derived from an EMBL/GenBank/DDBJ whole genome shotgun (WGS) entry which is preliminary data.</text>
</comment>
<dbReference type="PANTHER" id="PTHR30349:SF77">
    <property type="entry name" value="TYROSINE RECOMBINASE XERC"/>
    <property type="match status" value="1"/>
</dbReference>
<dbReference type="SUPFAM" id="SSF56349">
    <property type="entry name" value="DNA breaking-rejoining enzymes"/>
    <property type="match status" value="1"/>
</dbReference>
<evidence type="ECO:0000313" key="6">
    <source>
        <dbReference type="EMBL" id="KPX21653.1"/>
    </source>
</evidence>
<dbReference type="InterPro" id="IPR002104">
    <property type="entry name" value="Integrase_catalytic"/>
</dbReference>
<evidence type="ECO:0000256" key="2">
    <source>
        <dbReference type="ARBA" id="ARBA00022908"/>
    </source>
</evidence>
<feature type="region of interest" description="Disordered" evidence="4">
    <location>
        <begin position="164"/>
        <end position="186"/>
    </location>
</feature>
<dbReference type="GO" id="GO:0003677">
    <property type="term" value="F:DNA binding"/>
    <property type="evidence" value="ECO:0007669"/>
    <property type="project" value="InterPro"/>
</dbReference>
<dbReference type="InterPro" id="IPR013762">
    <property type="entry name" value="Integrase-like_cat_sf"/>
</dbReference>
<evidence type="ECO:0000256" key="3">
    <source>
        <dbReference type="ARBA" id="ARBA00023172"/>
    </source>
</evidence>
<dbReference type="GO" id="GO:0015074">
    <property type="term" value="P:DNA integration"/>
    <property type="evidence" value="ECO:0007669"/>
    <property type="project" value="UniProtKB-KW"/>
</dbReference>
<evidence type="ECO:0000313" key="7">
    <source>
        <dbReference type="Proteomes" id="UP000050490"/>
    </source>
</evidence>
<feature type="region of interest" description="Disordered" evidence="4">
    <location>
        <begin position="431"/>
        <end position="452"/>
    </location>
</feature>
<dbReference type="PROSITE" id="PS51898">
    <property type="entry name" value="TYR_RECOMBINASE"/>
    <property type="match status" value="1"/>
</dbReference>
<keyword evidence="3" id="KW-0233">DNA recombination</keyword>
<accession>A0A0P9PTH6</accession>
<feature type="domain" description="Tyr recombinase" evidence="5">
    <location>
        <begin position="232"/>
        <end position="445"/>
    </location>
</feature>
<dbReference type="EMBL" id="LJQI01000383">
    <property type="protein sequence ID" value="KPX21653.1"/>
    <property type="molecule type" value="Genomic_DNA"/>
</dbReference>
<name>A0A0P9PTH6_PSEA0</name>
<dbReference type="GO" id="GO:0005737">
    <property type="term" value="C:cytoplasm"/>
    <property type="evidence" value="ECO:0007669"/>
    <property type="project" value="UniProtKB-SubCell"/>
</dbReference>
<protein>
    <submittedName>
        <fullName evidence="6">Site-specific recombinase, phage integrase family protein</fullName>
    </submittedName>
</protein>
<dbReference type="AlphaFoldDB" id="A0A0P9PTH6"/>
<dbReference type="InterPro" id="IPR050090">
    <property type="entry name" value="Tyrosine_recombinase_XerCD"/>
</dbReference>
<sequence length="452" mass="51765">MRKFQLLDVDRSFTVCKMTCNPRPVFESHSDFVDQDFTVGRPSIASVARFLEGFAPELKAIPGFLVIRCYLRCYADNALTYSTYRGHVERLFLWALIVRQKPVHELKRLDAEAYLEFCKHPPAAWVGPVIRNRFISENALSSADHPSDLELAANSKWKPFTLRVPKQNRSPSEGVGGNSSTDYHSSTGSMSNVFKIANGFYEYLVEEEIASSNPFRKVTKKGQYSSSQLESSTSRALTPLQWDYVIDTAESMAAANPRKHERTLFVLVTMFSMYLRISDIVGRTNWQPTMGDFRLDADGNWWFHVVGKGNKSGKIAVRDEYVTKYLTRYRTFIGLSPLPTYQEKTPLLKTLSGRPGLSDRQVRALLQTVFDQALVRMREEGREPYEMDSLRVASSHWLRHTSATFDAPFRNAKDLQYDLRHSNLATTQNTYYHSHDQERARSVKHLGTRNRG</sequence>
<keyword evidence="2" id="KW-0229">DNA integration</keyword>
<dbReference type="InterPro" id="IPR011010">
    <property type="entry name" value="DNA_brk_join_enz"/>
</dbReference>
<dbReference type="Proteomes" id="UP000050490">
    <property type="component" value="Unassembled WGS sequence"/>
</dbReference>
<evidence type="ECO:0000256" key="1">
    <source>
        <dbReference type="ARBA" id="ARBA00004496"/>
    </source>
</evidence>
<dbReference type="GO" id="GO:0006310">
    <property type="term" value="P:DNA recombination"/>
    <property type="evidence" value="ECO:0007669"/>
    <property type="project" value="UniProtKB-KW"/>
</dbReference>
<comment type="subcellular location">
    <subcellularLocation>
        <location evidence="1">Cytoplasm</location>
    </subcellularLocation>
</comment>
<dbReference type="CDD" id="cd00397">
    <property type="entry name" value="DNA_BRE_C"/>
    <property type="match status" value="1"/>
</dbReference>
<dbReference type="PATRIC" id="fig|129137.4.peg.3861"/>
<proteinExistence type="predicted"/>